<dbReference type="HOGENOM" id="CLU_128596_8_0_5"/>
<dbReference type="PIR" id="H87618">
    <property type="entry name" value="H87618"/>
</dbReference>
<reference evidence="2 3" key="1">
    <citation type="journal article" date="2001" name="Proc. Natl. Acad. Sci. U.S.A.">
        <title>Complete genome sequence of Caulobacter crescentus.</title>
        <authorList>
            <person name="Nierman W.C."/>
            <person name="Feldblyum T.V."/>
            <person name="Laub M.T."/>
            <person name="Paulsen I.T."/>
            <person name="Nelson K.E."/>
            <person name="Eisen J.A."/>
            <person name="Heidelberg J.F."/>
            <person name="Alley M.R."/>
            <person name="Ohta N."/>
            <person name="Maddock J.R."/>
            <person name="Potocka I."/>
            <person name="Nelson W.C."/>
            <person name="Newton A."/>
            <person name="Stephens C."/>
            <person name="Phadke N.D."/>
            <person name="Ely B."/>
            <person name="DeBoy R.T."/>
            <person name="Dodson R.J."/>
            <person name="Durkin A.S."/>
            <person name="Gwinn M.L."/>
            <person name="Haft D.H."/>
            <person name="Kolonay J.F."/>
            <person name="Smit J."/>
            <person name="Craven M.B."/>
            <person name="Khouri H."/>
            <person name="Shetty J."/>
            <person name="Berry K."/>
            <person name="Utterback T."/>
            <person name="Tran K."/>
            <person name="Wolf A."/>
            <person name="Vamathevan J."/>
            <person name="Ermolaeva M."/>
            <person name="White O."/>
            <person name="Salzberg S.L."/>
            <person name="Venter J.C."/>
            <person name="Shapiro L."/>
            <person name="Fraser C.M."/>
        </authorList>
    </citation>
    <scope>NUCLEOTIDE SEQUENCE [LARGE SCALE GENOMIC DNA]</scope>
    <source>
        <strain evidence="3">ATCC 19089 / CB15</strain>
    </source>
</reference>
<dbReference type="AlphaFoldDB" id="Q9A457"/>
<dbReference type="PATRIC" id="fig|190650.5.peg.2992"/>
<gene>
    <name evidence="2" type="ordered locus">CC_2986</name>
</gene>
<evidence type="ECO:0000259" key="1">
    <source>
        <dbReference type="Pfam" id="PF07007"/>
    </source>
</evidence>
<dbReference type="KEGG" id="ccr:CC_2986"/>
<protein>
    <recommendedName>
        <fullName evidence="1">Lysozyme inhibitor LprI-like N-terminal domain-containing protein</fullName>
    </recommendedName>
</protein>
<dbReference type="STRING" id="190650.CC_2986"/>
<organism evidence="2 3">
    <name type="scientific">Caulobacter vibrioides (strain ATCC 19089 / CIP 103742 / CB 15)</name>
    <name type="common">Caulobacter crescentus</name>
    <dbReference type="NCBI Taxonomy" id="190650"/>
    <lineage>
        <taxon>Bacteria</taxon>
        <taxon>Pseudomonadati</taxon>
        <taxon>Pseudomonadota</taxon>
        <taxon>Alphaproteobacteria</taxon>
        <taxon>Caulobacterales</taxon>
        <taxon>Caulobacteraceae</taxon>
        <taxon>Caulobacter</taxon>
    </lineage>
</organism>
<sequence length="171" mass="18160">MGRPAEPAAPNSIVTRAARASTPLAAPGGGNQEEQVMGRTGMIIAALLIVAPVSATAATKAADAPRYSPKYVRCLAEPGDQEPVDCALVECDFQDRRLNRAYKAALADLAKKPAAKAALIKAQRAWLVFRNADVDAVKALSGSPGPSFDALIRELEHTTRRAQELEDMLKP</sequence>
<dbReference type="eggNOG" id="COG3755">
    <property type="taxonomic scope" value="Bacteria"/>
</dbReference>
<name>Q9A457_CAUVC</name>
<dbReference type="InterPro" id="IPR009739">
    <property type="entry name" value="LprI-like_N"/>
</dbReference>
<keyword evidence="3" id="KW-1185">Reference proteome</keyword>
<evidence type="ECO:0000313" key="2">
    <source>
        <dbReference type="EMBL" id="AAK24948.1"/>
    </source>
</evidence>
<dbReference type="EnsemblBacteria" id="AAK24948">
    <property type="protein sequence ID" value="AAK24948"/>
    <property type="gene ID" value="CC_2986"/>
</dbReference>
<dbReference type="SMR" id="Q9A457"/>
<dbReference type="Gene3D" id="1.20.1270.180">
    <property type="match status" value="1"/>
</dbReference>
<accession>Q9A457</accession>
<proteinExistence type="predicted"/>
<dbReference type="EMBL" id="AE005673">
    <property type="protein sequence ID" value="AAK24948.1"/>
    <property type="molecule type" value="Genomic_DNA"/>
</dbReference>
<evidence type="ECO:0000313" key="3">
    <source>
        <dbReference type="Proteomes" id="UP000001816"/>
    </source>
</evidence>
<dbReference type="BioCyc" id="CAULO:CC2986-MONOMER"/>
<feature type="domain" description="Lysozyme inhibitor LprI-like N-terminal" evidence="1">
    <location>
        <begin position="81"/>
        <end position="165"/>
    </location>
</feature>
<dbReference type="Proteomes" id="UP000001816">
    <property type="component" value="Chromosome"/>
</dbReference>
<dbReference type="Pfam" id="PF07007">
    <property type="entry name" value="LprI"/>
    <property type="match status" value="1"/>
</dbReference>